<comment type="caution">
    <text evidence="1">The sequence shown here is derived from an EMBL/GenBank/DDBJ whole genome shotgun (WGS) entry which is preliminary data.</text>
</comment>
<reference evidence="1" key="1">
    <citation type="journal article" date="2020" name="Stud. Mycol.">
        <title>101 Dothideomycetes genomes: a test case for predicting lifestyles and emergence of pathogens.</title>
        <authorList>
            <person name="Haridas S."/>
            <person name="Albert R."/>
            <person name="Binder M."/>
            <person name="Bloem J."/>
            <person name="Labutti K."/>
            <person name="Salamov A."/>
            <person name="Andreopoulos B."/>
            <person name="Baker S."/>
            <person name="Barry K."/>
            <person name="Bills G."/>
            <person name="Bluhm B."/>
            <person name="Cannon C."/>
            <person name="Castanera R."/>
            <person name="Culley D."/>
            <person name="Daum C."/>
            <person name="Ezra D."/>
            <person name="Gonzalez J."/>
            <person name="Henrissat B."/>
            <person name="Kuo A."/>
            <person name="Liang C."/>
            <person name="Lipzen A."/>
            <person name="Lutzoni F."/>
            <person name="Magnuson J."/>
            <person name="Mondo S."/>
            <person name="Nolan M."/>
            <person name="Ohm R."/>
            <person name="Pangilinan J."/>
            <person name="Park H.-J."/>
            <person name="Ramirez L."/>
            <person name="Alfaro M."/>
            <person name="Sun H."/>
            <person name="Tritt A."/>
            <person name="Yoshinaga Y."/>
            <person name="Zwiers L.-H."/>
            <person name="Turgeon B."/>
            <person name="Goodwin S."/>
            <person name="Spatafora J."/>
            <person name="Crous P."/>
            <person name="Grigoriev I."/>
        </authorList>
    </citation>
    <scope>NUCLEOTIDE SEQUENCE</scope>
    <source>
        <strain evidence="1">ATCC 200398</strain>
    </source>
</reference>
<dbReference type="EMBL" id="MU003497">
    <property type="protein sequence ID" value="KAF2474909.1"/>
    <property type="molecule type" value="Genomic_DNA"/>
</dbReference>
<accession>A0ACB6R6N7</accession>
<protein>
    <submittedName>
        <fullName evidence="1">Uncharacterized protein</fullName>
    </submittedName>
</protein>
<dbReference type="Proteomes" id="UP000799755">
    <property type="component" value="Unassembled WGS sequence"/>
</dbReference>
<organism evidence="1 2">
    <name type="scientific">Lindgomyces ingoldianus</name>
    <dbReference type="NCBI Taxonomy" id="673940"/>
    <lineage>
        <taxon>Eukaryota</taxon>
        <taxon>Fungi</taxon>
        <taxon>Dikarya</taxon>
        <taxon>Ascomycota</taxon>
        <taxon>Pezizomycotina</taxon>
        <taxon>Dothideomycetes</taxon>
        <taxon>Pleosporomycetidae</taxon>
        <taxon>Pleosporales</taxon>
        <taxon>Lindgomycetaceae</taxon>
        <taxon>Lindgomyces</taxon>
    </lineage>
</organism>
<evidence type="ECO:0000313" key="1">
    <source>
        <dbReference type="EMBL" id="KAF2474909.1"/>
    </source>
</evidence>
<keyword evidence="2" id="KW-1185">Reference proteome</keyword>
<sequence length="371" mass="40086">MPRNDTPTRLLIREQDEKNRLSKLRRKNANDAERKKLEGRVGHLLDQASNYQPAGATISPVQGAPAISAASQAALSTMLAPFPPAPPEMPAAVSLSASDRADSAMTAALSIMAATAPSAPPEMPAAASPSSSSSVDSVLGGLRSVVPASVKQESGLEAVREVSEVQQHQEKTWDHHEAAMVARFFEARVPGPLLALNLFYQKKAFDKQAAHELLVLGASNILKSKFPRTPYIRIGNTEYDSSTGGLWNLSSTSIWEHYRNGEQWNQAKWTPGGDLIIQKIQGQAILYLDFGDRSFSAGPIKLPEFASLLPVACTATCLRTRAMIDFEIIFLPDACMKVCFPTALLLAEDHGCRVLSDTIAEFSAVFVQSLG</sequence>
<proteinExistence type="predicted"/>
<gene>
    <name evidence="1" type="ORF">BDR25DRAFT_384342</name>
</gene>
<evidence type="ECO:0000313" key="2">
    <source>
        <dbReference type="Proteomes" id="UP000799755"/>
    </source>
</evidence>
<name>A0ACB6R6N7_9PLEO</name>